<evidence type="ECO:0000256" key="5">
    <source>
        <dbReference type="ARBA" id="ARBA00022777"/>
    </source>
</evidence>
<evidence type="ECO:0000256" key="4">
    <source>
        <dbReference type="ARBA" id="ARBA00022741"/>
    </source>
</evidence>
<dbReference type="InterPro" id="IPR000719">
    <property type="entry name" value="Prot_kinase_dom"/>
</dbReference>
<accession>A0A1U7CV65</accession>
<evidence type="ECO:0000256" key="1">
    <source>
        <dbReference type="ARBA" id="ARBA00012513"/>
    </source>
</evidence>
<dbReference type="PROSITE" id="PS00107">
    <property type="entry name" value="PROTEIN_KINASE_ATP"/>
    <property type="match status" value="1"/>
</dbReference>
<dbReference type="OrthoDB" id="6111975at2"/>
<feature type="compositionally biased region" description="Low complexity" evidence="8">
    <location>
        <begin position="771"/>
        <end position="786"/>
    </location>
</feature>
<keyword evidence="3 10" id="KW-0808">Transferase</keyword>
<dbReference type="PROSITE" id="PS50011">
    <property type="entry name" value="PROTEIN_KINASE_DOM"/>
    <property type="match status" value="1"/>
</dbReference>
<keyword evidence="4 7" id="KW-0547">Nucleotide-binding</keyword>
<feature type="region of interest" description="Disordered" evidence="8">
    <location>
        <begin position="1258"/>
        <end position="1297"/>
    </location>
</feature>
<dbReference type="SMART" id="SM00220">
    <property type="entry name" value="S_TKc"/>
    <property type="match status" value="1"/>
</dbReference>
<dbReference type="Proteomes" id="UP000186309">
    <property type="component" value="Chromosome"/>
</dbReference>
<dbReference type="PANTHER" id="PTHR43289">
    <property type="entry name" value="MITOGEN-ACTIVATED PROTEIN KINASE KINASE KINASE 20-RELATED"/>
    <property type="match status" value="1"/>
</dbReference>
<feature type="region of interest" description="Disordered" evidence="8">
    <location>
        <begin position="1"/>
        <end position="46"/>
    </location>
</feature>
<dbReference type="CDD" id="cd14014">
    <property type="entry name" value="STKc_PknB_like"/>
    <property type="match status" value="1"/>
</dbReference>
<dbReference type="SUPFAM" id="SSF51126">
    <property type="entry name" value="Pectin lyase-like"/>
    <property type="match status" value="1"/>
</dbReference>
<evidence type="ECO:0000256" key="8">
    <source>
        <dbReference type="SAM" id="MobiDB-lite"/>
    </source>
</evidence>
<evidence type="ECO:0000256" key="3">
    <source>
        <dbReference type="ARBA" id="ARBA00022679"/>
    </source>
</evidence>
<dbReference type="GO" id="GO:0004674">
    <property type="term" value="F:protein serine/threonine kinase activity"/>
    <property type="evidence" value="ECO:0007669"/>
    <property type="project" value="UniProtKB-KW"/>
</dbReference>
<evidence type="ECO:0000256" key="6">
    <source>
        <dbReference type="ARBA" id="ARBA00022840"/>
    </source>
</evidence>
<dbReference type="PANTHER" id="PTHR43289:SF6">
    <property type="entry name" value="SERINE_THREONINE-PROTEIN KINASE NEKL-3"/>
    <property type="match status" value="1"/>
</dbReference>
<feature type="binding site" evidence="7">
    <location>
        <position position="100"/>
    </location>
    <ligand>
        <name>ATP</name>
        <dbReference type="ChEBI" id="CHEBI:30616"/>
    </ligand>
</feature>
<feature type="region of interest" description="Disordered" evidence="8">
    <location>
        <begin position="864"/>
        <end position="929"/>
    </location>
</feature>
<sequence length="1297" mass="138119">MQIPESNSGRERPEGSGSQDGSPAARGESGPTVDPPTIVRGSSSTSRRVPVLGRAAVSIPLPQPGQVIDTFVLEEAIGAGGMGAVFRAHDAKLDRQVALKLLPPDQTDDPEVVQRFYQEGRSAAQLDHENIARVYSLGQDGIYHYIVFEYIEGVTIRRKVDDNGPLPLNEAVDVTLQISEALVHATNRGVVHRDIKPSNIILTPQGRAKLVDMGLARRFERQTDVGLTQTGMTLGTFDYISPEQARDPRDVDVRSDLYSLGCTLFHMLSGQPPFPGGTVLQKLLQHQEEPPPDVRALNPAVPADLARVLTKLMAKDRDRRYQSPEQLVRDLLTVAGQSGLTLSHVDAPAWMSKPRRPSWERHLVFLVPTAGFVLLAAGLLWWGRELADSTSSSPLGEFGATAPPRPQTALNAAAARIAPDAADRPAAVGVDAAARSISVRPADDLASVIASAPRKSVVTLTDDGPYLLGGRLGGPRANPTLLNRDVTIRAESGKRPVLKFAADARGADQPAPALLAFAGGRVALKGLIIEVESEPPAGRAAAILVEDAELKLEGCTFRRDDGLEAATVGLPAVLGRVLKAGSADGGRPPFIFADQCHFDPGAVAFECEGPADLRFSDCTFGPGGTSIWLNNGRAAAPPACDVLIQRSSFMTGPAPVFQIDGSLATFRVDDSVIAPGAVGGALGSLIQVDTPRNLDWSGRSNLYGKLNAFLTVAGQEDAAENVRDFEHWRENQSEQREVKSVPARSLVWESSDPAQDLAYGVDNPTRAFQLAPASSQSGRRGASRGPFGATLVDSTSPRPDAAAKETIAAQPAFEPAKTVPSAPEPSKVVGPPLKLDADTPLAPMPMPMPIPTTTVAARTNEATGIPALPPMTTTPTDDPAEPATAASNREPEVAVTSPKAPLANAGEPKPAETDEASGRATTRRTVNSDEDVIRSAEQFVNVLARHGTKGGVLRIAAGADLELSPVEFNGGAEWRIEAEAGGHRPRIRFRPPLFAARTASNWTTLLNVQGGKLHLQGLDVLVQDADPEAMSRIAAVGLVAGASLTLTDCTVTLSGPASSLAVVAVLPGRTSNDALPTDSNKPAVVRIHDSFLRSIGDGFTVASDRRLDCELRNVLVATDGSLLHALGCTQATRQTPSLTLKLDRVSAMAKGGLVHLESSPDEPELHLAEVQAENSVLSTGSAAGPLFRVDGRESMESLRDRIRWTGDNVGYHQITAYRRDEVAQTGIRPRIYDRTDWNNFVRKDESPVLEVQFLNKLPPTESAGSMSKDDLRLSPQSPLYRKGSDLQRIPEAPDVET</sequence>
<gene>
    <name evidence="10" type="primary">prkC_11</name>
    <name evidence="10" type="ORF">BSF38_04351</name>
</gene>
<evidence type="ECO:0000313" key="11">
    <source>
        <dbReference type="Proteomes" id="UP000186309"/>
    </source>
</evidence>
<protein>
    <recommendedName>
        <fullName evidence="1">non-specific serine/threonine protein kinase</fullName>
        <ecNumber evidence="1">2.7.11.1</ecNumber>
    </recommendedName>
</protein>
<keyword evidence="11" id="KW-1185">Reference proteome</keyword>
<feature type="region of interest" description="Disordered" evidence="8">
    <location>
        <begin position="771"/>
        <end position="844"/>
    </location>
</feature>
<dbReference type="InterPro" id="IPR008271">
    <property type="entry name" value="Ser/Thr_kinase_AS"/>
</dbReference>
<dbReference type="SUPFAM" id="SSF56112">
    <property type="entry name" value="Protein kinase-like (PK-like)"/>
    <property type="match status" value="1"/>
</dbReference>
<dbReference type="Gene3D" id="3.30.200.20">
    <property type="entry name" value="Phosphorylase Kinase, domain 1"/>
    <property type="match status" value="1"/>
</dbReference>
<feature type="compositionally biased region" description="Low complexity" evidence="8">
    <location>
        <begin position="870"/>
        <end position="886"/>
    </location>
</feature>
<dbReference type="GO" id="GO:0005524">
    <property type="term" value="F:ATP binding"/>
    <property type="evidence" value="ECO:0007669"/>
    <property type="project" value="UniProtKB-UniRule"/>
</dbReference>
<evidence type="ECO:0000313" key="10">
    <source>
        <dbReference type="EMBL" id="APW62798.1"/>
    </source>
</evidence>
<keyword evidence="6 7" id="KW-0067">ATP-binding</keyword>
<dbReference type="InterPro" id="IPR017441">
    <property type="entry name" value="Protein_kinase_ATP_BS"/>
</dbReference>
<dbReference type="RefSeq" id="WP_076349159.1">
    <property type="nucleotide sequence ID" value="NZ_CP019082.1"/>
</dbReference>
<dbReference type="FunFam" id="1.10.510.10:FF:000021">
    <property type="entry name" value="Serine/threonine protein kinase"/>
    <property type="match status" value="1"/>
</dbReference>
<dbReference type="Pfam" id="PF00069">
    <property type="entry name" value="Pkinase"/>
    <property type="match status" value="1"/>
</dbReference>
<dbReference type="PROSITE" id="PS00108">
    <property type="entry name" value="PROTEIN_KINASE_ST"/>
    <property type="match status" value="1"/>
</dbReference>
<evidence type="ECO:0000256" key="2">
    <source>
        <dbReference type="ARBA" id="ARBA00022527"/>
    </source>
</evidence>
<feature type="domain" description="Protein kinase" evidence="9">
    <location>
        <begin position="71"/>
        <end position="332"/>
    </location>
</feature>
<evidence type="ECO:0000256" key="7">
    <source>
        <dbReference type="PROSITE-ProRule" id="PRU10141"/>
    </source>
</evidence>
<keyword evidence="5 10" id="KW-0418">Kinase</keyword>
<dbReference type="EC" id="2.7.11.1" evidence="1"/>
<reference evidence="11" key="1">
    <citation type="submission" date="2016-12" db="EMBL/GenBank/DDBJ databases">
        <title>Comparative genomics of four Isosphaeraceae planctomycetes: a common pool of plasmids and glycoside hydrolase genes.</title>
        <authorList>
            <person name="Ivanova A."/>
        </authorList>
    </citation>
    <scope>NUCLEOTIDE SEQUENCE [LARGE SCALE GENOMIC DNA]</scope>
    <source>
        <strain evidence="11">PX4</strain>
    </source>
</reference>
<dbReference type="Gene3D" id="1.10.510.10">
    <property type="entry name" value="Transferase(Phosphotransferase) domain 1"/>
    <property type="match status" value="1"/>
</dbReference>
<dbReference type="KEGG" id="pbor:BSF38_04351"/>
<dbReference type="InterPro" id="IPR011050">
    <property type="entry name" value="Pectin_lyase_fold/virulence"/>
</dbReference>
<evidence type="ECO:0000259" key="9">
    <source>
        <dbReference type="PROSITE" id="PS50011"/>
    </source>
</evidence>
<dbReference type="InterPro" id="IPR011009">
    <property type="entry name" value="Kinase-like_dom_sf"/>
</dbReference>
<organism evidence="10 11">
    <name type="scientific">Paludisphaera borealis</name>
    <dbReference type="NCBI Taxonomy" id="1387353"/>
    <lineage>
        <taxon>Bacteria</taxon>
        <taxon>Pseudomonadati</taxon>
        <taxon>Planctomycetota</taxon>
        <taxon>Planctomycetia</taxon>
        <taxon>Isosphaerales</taxon>
        <taxon>Isosphaeraceae</taxon>
        <taxon>Paludisphaera</taxon>
    </lineage>
</organism>
<dbReference type="STRING" id="1387353.BSF38_04351"/>
<name>A0A1U7CV65_9BACT</name>
<proteinExistence type="predicted"/>
<dbReference type="EMBL" id="CP019082">
    <property type="protein sequence ID" value="APW62798.1"/>
    <property type="molecule type" value="Genomic_DNA"/>
</dbReference>
<keyword evidence="2" id="KW-0723">Serine/threonine-protein kinase</keyword>